<comment type="caution">
    <text evidence="1">The sequence shown here is derived from an EMBL/GenBank/DDBJ whole genome shotgun (WGS) entry which is preliminary data.</text>
</comment>
<name>A0ACA9SME5_9GLOM</name>
<dbReference type="Proteomes" id="UP000789920">
    <property type="component" value="Unassembled WGS sequence"/>
</dbReference>
<evidence type="ECO:0000313" key="2">
    <source>
        <dbReference type="Proteomes" id="UP000789920"/>
    </source>
</evidence>
<proteinExistence type="predicted"/>
<organism evidence="1 2">
    <name type="scientific">Racocetra persica</name>
    <dbReference type="NCBI Taxonomy" id="160502"/>
    <lineage>
        <taxon>Eukaryota</taxon>
        <taxon>Fungi</taxon>
        <taxon>Fungi incertae sedis</taxon>
        <taxon>Mucoromycota</taxon>
        <taxon>Glomeromycotina</taxon>
        <taxon>Glomeromycetes</taxon>
        <taxon>Diversisporales</taxon>
        <taxon>Gigasporaceae</taxon>
        <taxon>Racocetra</taxon>
    </lineage>
</organism>
<feature type="non-terminal residue" evidence="1">
    <location>
        <position position="202"/>
    </location>
</feature>
<dbReference type="EMBL" id="CAJVQC010140841">
    <property type="protein sequence ID" value="CAG8844040.1"/>
    <property type="molecule type" value="Genomic_DNA"/>
</dbReference>
<reference evidence="1" key="1">
    <citation type="submission" date="2021-06" db="EMBL/GenBank/DDBJ databases">
        <authorList>
            <person name="Kallberg Y."/>
            <person name="Tangrot J."/>
            <person name="Rosling A."/>
        </authorList>
    </citation>
    <scope>NUCLEOTIDE SEQUENCE</scope>
    <source>
        <strain evidence="1">MA461A</strain>
    </source>
</reference>
<keyword evidence="2" id="KW-1185">Reference proteome</keyword>
<sequence length="202" mass="22952">MSAILLILIALLNDAATLVIAVDNAKISPRPDKWRLGQLIVLSIILGLLLTAASFAHFYIAHYVFGIALDDQRLETIMYLHISSCPHFVIFSTRLSGYFWENLPSITFFIAVMGTQVFAMFISIYGLLTAPIGWGWGVSIIAISLLYFFVLDFVKVNVFKYWSFELTAKLVPTPARKNKLRDRKIDQIHRERVSQTIAKVRK</sequence>
<evidence type="ECO:0000313" key="1">
    <source>
        <dbReference type="EMBL" id="CAG8844040.1"/>
    </source>
</evidence>
<gene>
    <name evidence="1" type="ORF">RPERSI_LOCUS33032</name>
</gene>
<protein>
    <submittedName>
        <fullName evidence="1">30988_t:CDS:1</fullName>
    </submittedName>
</protein>
<accession>A0ACA9SME5</accession>